<name>A0A8X6M6C5_NEPPI</name>
<organism evidence="1 2">
    <name type="scientific">Nephila pilipes</name>
    <name type="common">Giant wood spider</name>
    <name type="synonym">Nephila maculata</name>
    <dbReference type="NCBI Taxonomy" id="299642"/>
    <lineage>
        <taxon>Eukaryota</taxon>
        <taxon>Metazoa</taxon>
        <taxon>Ecdysozoa</taxon>
        <taxon>Arthropoda</taxon>
        <taxon>Chelicerata</taxon>
        <taxon>Arachnida</taxon>
        <taxon>Araneae</taxon>
        <taxon>Araneomorphae</taxon>
        <taxon>Entelegynae</taxon>
        <taxon>Araneoidea</taxon>
        <taxon>Nephilidae</taxon>
        <taxon>Nephila</taxon>
    </lineage>
</organism>
<accession>A0A8X6M6C5</accession>
<comment type="caution">
    <text evidence="1">The sequence shown here is derived from an EMBL/GenBank/DDBJ whole genome shotgun (WGS) entry which is preliminary data.</text>
</comment>
<reference evidence="1" key="1">
    <citation type="submission" date="2020-08" db="EMBL/GenBank/DDBJ databases">
        <title>Multicomponent nature underlies the extraordinary mechanical properties of spider dragline silk.</title>
        <authorList>
            <person name="Kono N."/>
            <person name="Nakamura H."/>
            <person name="Mori M."/>
            <person name="Yoshida Y."/>
            <person name="Ohtoshi R."/>
            <person name="Malay A.D."/>
            <person name="Moran D.A.P."/>
            <person name="Tomita M."/>
            <person name="Numata K."/>
            <person name="Arakawa K."/>
        </authorList>
    </citation>
    <scope>NUCLEOTIDE SEQUENCE</scope>
</reference>
<sequence>MFYGRKRRRGHSRPLMEHENANNSIPEVFMNWTQCINVKSLPWRVDCDNFLESSGSKVTGDQFSGQKAINPFPYSLLSSGKRMGGTSVSPAPSGVDEAQEQLGLCRSSRAAVVFSLHLHAVINFAQGIPRDLSLRKDLGLCFS</sequence>
<proteinExistence type="predicted"/>
<dbReference type="AlphaFoldDB" id="A0A8X6M6C5"/>
<evidence type="ECO:0000313" key="2">
    <source>
        <dbReference type="Proteomes" id="UP000887013"/>
    </source>
</evidence>
<dbReference type="Proteomes" id="UP000887013">
    <property type="component" value="Unassembled WGS sequence"/>
</dbReference>
<keyword evidence="2" id="KW-1185">Reference proteome</keyword>
<dbReference type="EMBL" id="BMAW01087367">
    <property type="protein sequence ID" value="GFS29415.1"/>
    <property type="molecule type" value="Genomic_DNA"/>
</dbReference>
<protein>
    <submittedName>
        <fullName evidence="1">Uncharacterized protein</fullName>
    </submittedName>
</protein>
<gene>
    <name evidence="1" type="ORF">NPIL_586651</name>
</gene>
<evidence type="ECO:0000313" key="1">
    <source>
        <dbReference type="EMBL" id="GFS29415.1"/>
    </source>
</evidence>